<feature type="transmembrane region" description="Helical" evidence="1">
    <location>
        <begin position="7"/>
        <end position="27"/>
    </location>
</feature>
<keyword evidence="1" id="KW-1133">Transmembrane helix</keyword>
<feature type="transmembrane region" description="Helical" evidence="1">
    <location>
        <begin position="66"/>
        <end position="89"/>
    </location>
</feature>
<proteinExistence type="predicted"/>
<dbReference type="EMBL" id="AP027729">
    <property type="protein sequence ID" value="BDZ41666.1"/>
    <property type="molecule type" value="Genomic_DNA"/>
</dbReference>
<feature type="transmembrane region" description="Helical" evidence="1">
    <location>
        <begin position="33"/>
        <end position="54"/>
    </location>
</feature>
<dbReference type="PANTHER" id="PTHR37309">
    <property type="entry name" value="SLR0284 PROTEIN"/>
    <property type="match status" value="1"/>
</dbReference>
<gene>
    <name evidence="2" type="ORF">GCM10025865_09650</name>
</gene>
<protein>
    <submittedName>
        <fullName evidence="2">Membrane protein</fullName>
    </submittedName>
</protein>
<keyword evidence="3" id="KW-1185">Reference proteome</keyword>
<keyword evidence="1" id="KW-0472">Membrane</keyword>
<name>A0ABN6X9Z3_9CELL</name>
<keyword evidence="1" id="KW-0812">Transmembrane</keyword>
<feature type="transmembrane region" description="Helical" evidence="1">
    <location>
        <begin position="101"/>
        <end position="123"/>
    </location>
</feature>
<reference evidence="3" key="1">
    <citation type="journal article" date="2019" name="Int. J. Syst. Evol. Microbiol.">
        <title>The Global Catalogue of Microorganisms (GCM) 10K type strain sequencing project: providing services to taxonomists for standard genome sequencing and annotation.</title>
        <authorList>
            <consortium name="The Broad Institute Genomics Platform"/>
            <consortium name="The Broad Institute Genome Sequencing Center for Infectious Disease"/>
            <person name="Wu L."/>
            <person name="Ma J."/>
        </authorList>
    </citation>
    <scope>NUCLEOTIDE SEQUENCE [LARGE SCALE GENOMIC DNA]</scope>
    <source>
        <strain evidence="3">NBRC 108565</strain>
    </source>
</reference>
<dbReference type="PANTHER" id="PTHR37309:SF1">
    <property type="entry name" value="SLR0284 PROTEIN"/>
    <property type="match status" value="1"/>
</dbReference>
<organism evidence="2 3">
    <name type="scientific">Paraoerskovia sediminicola</name>
    <dbReference type="NCBI Taxonomy" id="1138587"/>
    <lineage>
        <taxon>Bacteria</taxon>
        <taxon>Bacillati</taxon>
        <taxon>Actinomycetota</taxon>
        <taxon>Actinomycetes</taxon>
        <taxon>Micrococcales</taxon>
        <taxon>Cellulomonadaceae</taxon>
        <taxon>Paraoerskovia</taxon>
    </lineage>
</organism>
<dbReference type="InterPro" id="IPR007165">
    <property type="entry name" value="Phage_holin_4_2"/>
</dbReference>
<accession>A0ABN6X9Z3</accession>
<dbReference type="Pfam" id="PF04020">
    <property type="entry name" value="Phage_holin_4_2"/>
    <property type="match status" value="1"/>
</dbReference>
<sequence length="132" mass="14819">MNFLVRAAIMALTFWLTSLIIDEHFFIVDNGTIAGTVIVIFVVACLFTLVNMIVKPIVQIISIPLYILTLGLFHLVINALMLMFTAWITEAVDWGIRLEGGFWWAVWIAFIIAVINLVITGIVPGDQSGRRR</sequence>
<dbReference type="RefSeq" id="WP_286218773.1">
    <property type="nucleotide sequence ID" value="NZ_AP027729.1"/>
</dbReference>
<dbReference type="Proteomes" id="UP001321475">
    <property type="component" value="Chromosome"/>
</dbReference>
<evidence type="ECO:0000313" key="3">
    <source>
        <dbReference type="Proteomes" id="UP001321475"/>
    </source>
</evidence>
<evidence type="ECO:0000313" key="2">
    <source>
        <dbReference type="EMBL" id="BDZ41666.1"/>
    </source>
</evidence>
<evidence type="ECO:0000256" key="1">
    <source>
        <dbReference type="SAM" id="Phobius"/>
    </source>
</evidence>